<dbReference type="EMBL" id="JACJVO010000004">
    <property type="protein sequence ID" value="MBB6730025.1"/>
    <property type="molecule type" value="Genomic_DNA"/>
</dbReference>
<dbReference type="InterPro" id="IPR003594">
    <property type="entry name" value="HATPase_dom"/>
</dbReference>
<evidence type="ECO:0000313" key="16">
    <source>
        <dbReference type="EMBL" id="MBB6730025.1"/>
    </source>
</evidence>
<dbReference type="SMART" id="SM00387">
    <property type="entry name" value="HATPase_c"/>
    <property type="match status" value="1"/>
</dbReference>
<dbReference type="Proteomes" id="UP000564644">
    <property type="component" value="Unassembled WGS sequence"/>
</dbReference>
<feature type="domain" description="HAMP" evidence="15">
    <location>
        <begin position="306"/>
        <end position="358"/>
    </location>
</feature>
<dbReference type="InterPro" id="IPR036890">
    <property type="entry name" value="HATPase_C_sf"/>
</dbReference>
<keyword evidence="7" id="KW-0547">Nucleotide-binding</keyword>
<keyword evidence="17" id="KW-1185">Reference proteome</keyword>
<evidence type="ECO:0000256" key="7">
    <source>
        <dbReference type="ARBA" id="ARBA00022741"/>
    </source>
</evidence>
<dbReference type="EC" id="2.7.13.3" evidence="3"/>
<accession>A0A7X0SHE4</accession>
<sequence>MKRLLAKWNTLRNQMLIGFLLAMMIILTVVGGITFDSVSTLLKNNAEKHIQQTAVQASGRIEGILSQIDSLTTEAATNPYVQSLLLKEAGGSAASFSERQSLSAVVGNVQVYGSGVESVELYGADRQRLFPLDEASLLDKVSGEWVARALEAKGSMIWYGLDPEDPESLLAMRRVSLMERNFQAGGYLLVQVSRSVFEFKDPLTGDGEPETMLLLAENGSLIASNDPGMTESEALRLSAADRQTVTAGGRTYILVRQRSEMTGWTLLILTPVHAITEGISVLRTAILVSAGIGTLLFMLLSFLLSTIITRPVFRLIKTMRGARLGVLRRADIVSSTLEINELGHAYNRMVDHINGLIRIVYEKELLQSRTELQALQAQIHPHFLFNTLEALYWSLQEKEEEELAEFVVAMSDLFRYTITGPNKDEWVTLREELDHIERYLLIMKMRFEDRLTWSIDAPPAYDGARLPKLLLQPLVENAILHGVESRIGPGTVTVSVVRAEEELAISVEDDGEGMDEETLRLLFASPESRRPSAKKSGVGIANVRQRLRLYFAEPQEGLERFAIRSRKGEGTRVTVTIPLTTRQPVHRPSADDTGFREEREP</sequence>
<evidence type="ECO:0000256" key="9">
    <source>
        <dbReference type="ARBA" id="ARBA00022840"/>
    </source>
</evidence>
<dbReference type="GO" id="GO:0005524">
    <property type="term" value="F:ATP binding"/>
    <property type="evidence" value="ECO:0007669"/>
    <property type="project" value="UniProtKB-KW"/>
</dbReference>
<dbReference type="InterPro" id="IPR005467">
    <property type="entry name" value="His_kinase_dom"/>
</dbReference>
<comment type="subcellular location">
    <subcellularLocation>
        <location evidence="2">Cell membrane</location>
        <topology evidence="2">Multi-pass membrane protein</topology>
    </subcellularLocation>
</comment>
<keyword evidence="5" id="KW-0597">Phosphoprotein</keyword>
<evidence type="ECO:0000256" key="4">
    <source>
        <dbReference type="ARBA" id="ARBA00022475"/>
    </source>
</evidence>
<organism evidence="16 17">
    <name type="scientific">Cohnella zeiphila</name>
    <dbReference type="NCBI Taxonomy" id="2761120"/>
    <lineage>
        <taxon>Bacteria</taxon>
        <taxon>Bacillati</taxon>
        <taxon>Bacillota</taxon>
        <taxon>Bacilli</taxon>
        <taxon>Bacillales</taxon>
        <taxon>Paenibacillaceae</taxon>
        <taxon>Cohnella</taxon>
    </lineage>
</organism>
<evidence type="ECO:0000256" key="1">
    <source>
        <dbReference type="ARBA" id="ARBA00000085"/>
    </source>
</evidence>
<dbReference type="InterPro" id="IPR010559">
    <property type="entry name" value="Sig_transdc_His_kin_internal"/>
</dbReference>
<evidence type="ECO:0000256" key="11">
    <source>
        <dbReference type="ARBA" id="ARBA00023136"/>
    </source>
</evidence>
<gene>
    <name evidence="16" type="ORF">H7C18_03865</name>
</gene>
<evidence type="ECO:0000256" key="5">
    <source>
        <dbReference type="ARBA" id="ARBA00022553"/>
    </source>
</evidence>
<keyword evidence="4" id="KW-1003">Cell membrane</keyword>
<dbReference type="InterPro" id="IPR050640">
    <property type="entry name" value="Bact_2-comp_sensor_kinase"/>
</dbReference>
<comment type="catalytic activity">
    <reaction evidence="1">
        <text>ATP + protein L-histidine = ADP + protein N-phospho-L-histidine.</text>
        <dbReference type="EC" id="2.7.13.3"/>
    </reaction>
</comment>
<dbReference type="GO" id="GO:0005886">
    <property type="term" value="C:plasma membrane"/>
    <property type="evidence" value="ECO:0007669"/>
    <property type="project" value="UniProtKB-SubCell"/>
</dbReference>
<dbReference type="Gene3D" id="3.30.565.10">
    <property type="entry name" value="Histidine kinase-like ATPase, C-terminal domain"/>
    <property type="match status" value="1"/>
</dbReference>
<name>A0A7X0SHE4_9BACL</name>
<keyword evidence="8 16" id="KW-0418">Kinase</keyword>
<dbReference type="PROSITE" id="PS50109">
    <property type="entry name" value="HIS_KIN"/>
    <property type="match status" value="1"/>
</dbReference>
<dbReference type="SMART" id="SM00304">
    <property type="entry name" value="HAMP"/>
    <property type="match status" value="1"/>
</dbReference>
<dbReference type="PROSITE" id="PS50885">
    <property type="entry name" value="HAMP"/>
    <property type="match status" value="1"/>
</dbReference>
<proteinExistence type="predicted"/>
<evidence type="ECO:0000256" key="2">
    <source>
        <dbReference type="ARBA" id="ARBA00004651"/>
    </source>
</evidence>
<evidence type="ECO:0000313" key="17">
    <source>
        <dbReference type="Proteomes" id="UP000564644"/>
    </source>
</evidence>
<comment type="caution">
    <text evidence="16">The sequence shown here is derived from an EMBL/GenBank/DDBJ whole genome shotgun (WGS) entry which is preliminary data.</text>
</comment>
<keyword evidence="11 13" id="KW-0472">Membrane</keyword>
<dbReference type="InterPro" id="IPR004358">
    <property type="entry name" value="Sig_transdc_His_kin-like_C"/>
</dbReference>
<feature type="compositionally biased region" description="Basic and acidic residues" evidence="12">
    <location>
        <begin position="588"/>
        <end position="601"/>
    </location>
</feature>
<dbReference type="Pfam" id="PF02518">
    <property type="entry name" value="HATPase_c"/>
    <property type="match status" value="1"/>
</dbReference>
<dbReference type="SUPFAM" id="SSF55874">
    <property type="entry name" value="ATPase domain of HSP90 chaperone/DNA topoisomerase II/histidine kinase"/>
    <property type="match status" value="1"/>
</dbReference>
<dbReference type="InterPro" id="IPR003660">
    <property type="entry name" value="HAMP_dom"/>
</dbReference>
<feature type="transmembrane region" description="Helical" evidence="13">
    <location>
        <begin position="286"/>
        <end position="313"/>
    </location>
</feature>
<feature type="domain" description="Histidine kinase" evidence="14">
    <location>
        <begin position="470"/>
        <end position="581"/>
    </location>
</feature>
<dbReference type="PRINTS" id="PR00344">
    <property type="entry name" value="BCTRLSENSOR"/>
</dbReference>
<dbReference type="RefSeq" id="WP_185127699.1">
    <property type="nucleotide sequence ID" value="NZ_JACJVO010000004.1"/>
</dbReference>
<dbReference type="PANTHER" id="PTHR34220:SF7">
    <property type="entry name" value="SENSOR HISTIDINE KINASE YPDA"/>
    <property type="match status" value="1"/>
</dbReference>
<evidence type="ECO:0000256" key="3">
    <source>
        <dbReference type="ARBA" id="ARBA00012438"/>
    </source>
</evidence>
<evidence type="ECO:0000256" key="10">
    <source>
        <dbReference type="ARBA" id="ARBA00023012"/>
    </source>
</evidence>
<keyword evidence="6" id="KW-0808">Transferase</keyword>
<evidence type="ECO:0000256" key="13">
    <source>
        <dbReference type="SAM" id="Phobius"/>
    </source>
</evidence>
<feature type="region of interest" description="Disordered" evidence="12">
    <location>
        <begin position="579"/>
        <end position="601"/>
    </location>
</feature>
<dbReference type="AlphaFoldDB" id="A0A7X0SHE4"/>
<keyword evidence="10" id="KW-0902">Two-component regulatory system</keyword>
<dbReference type="Gene3D" id="6.10.340.10">
    <property type="match status" value="1"/>
</dbReference>
<evidence type="ECO:0000256" key="8">
    <source>
        <dbReference type="ARBA" id="ARBA00022777"/>
    </source>
</evidence>
<keyword evidence="13" id="KW-0812">Transmembrane</keyword>
<dbReference type="Pfam" id="PF06580">
    <property type="entry name" value="His_kinase"/>
    <property type="match status" value="1"/>
</dbReference>
<dbReference type="GO" id="GO:0000155">
    <property type="term" value="F:phosphorelay sensor kinase activity"/>
    <property type="evidence" value="ECO:0007669"/>
    <property type="project" value="InterPro"/>
</dbReference>
<evidence type="ECO:0000259" key="14">
    <source>
        <dbReference type="PROSITE" id="PS50109"/>
    </source>
</evidence>
<protein>
    <recommendedName>
        <fullName evidence="3">histidine kinase</fullName>
        <ecNumber evidence="3">2.7.13.3</ecNumber>
    </recommendedName>
</protein>
<keyword evidence="9" id="KW-0067">ATP-binding</keyword>
<evidence type="ECO:0000259" key="15">
    <source>
        <dbReference type="PROSITE" id="PS50885"/>
    </source>
</evidence>
<keyword evidence="13" id="KW-1133">Transmembrane helix</keyword>
<evidence type="ECO:0000256" key="6">
    <source>
        <dbReference type="ARBA" id="ARBA00022679"/>
    </source>
</evidence>
<reference evidence="16 17" key="1">
    <citation type="submission" date="2020-08" db="EMBL/GenBank/DDBJ databases">
        <title>Cohnella phylogeny.</title>
        <authorList>
            <person name="Dunlap C."/>
        </authorList>
    </citation>
    <scope>NUCLEOTIDE SEQUENCE [LARGE SCALE GENOMIC DNA]</scope>
    <source>
        <strain evidence="16 17">CBP 2801</strain>
    </source>
</reference>
<dbReference type="PANTHER" id="PTHR34220">
    <property type="entry name" value="SENSOR HISTIDINE KINASE YPDA"/>
    <property type="match status" value="1"/>
</dbReference>
<evidence type="ECO:0000256" key="12">
    <source>
        <dbReference type="SAM" id="MobiDB-lite"/>
    </source>
</evidence>